<dbReference type="Pfam" id="PF13589">
    <property type="entry name" value="HATPase_c_3"/>
    <property type="match status" value="1"/>
</dbReference>
<dbReference type="FunFam" id="3.40.50.11260:FF:000005">
    <property type="entry name" value="Heat shock protein 90"/>
    <property type="match status" value="1"/>
</dbReference>
<evidence type="ECO:0000256" key="6">
    <source>
        <dbReference type="ARBA" id="ARBA00023016"/>
    </source>
</evidence>
<feature type="binding site" evidence="11">
    <location>
        <position position="340"/>
    </location>
    <ligand>
        <name>ATP</name>
        <dbReference type="ChEBI" id="CHEBI:30616"/>
    </ligand>
</feature>
<feature type="binding site" evidence="11">
    <location>
        <position position="174"/>
    </location>
    <ligand>
        <name>ATP</name>
        <dbReference type="ChEBI" id="CHEBI:30616"/>
    </ligand>
</feature>
<evidence type="ECO:0000259" key="12">
    <source>
        <dbReference type="SMART" id="SM00387"/>
    </source>
</evidence>
<dbReference type="InterPro" id="IPR036890">
    <property type="entry name" value="HATPase_C_sf"/>
</dbReference>
<dbReference type="SUPFAM" id="SSF110942">
    <property type="entry name" value="HSP90 C-terminal domain"/>
    <property type="match status" value="1"/>
</dbReference>
<evidence type="ECO:0000256" key="4">
    <source>
        <dbReference type="ARBA" id="ARBA00022741"/>
    </source>
</evidence>
<dbReference type="PANTHER" id="PTHR11528">
    <property type="entry name" value="HEAT SHOCK PROTEIN 90 FAMILY MEMBER"/>
    <property type="match status" value="1"/>
</dbReference>
<feature type="binding site" evidence="11">
    <location>
        <position position="79"/>
    </location>
    <ligand>
        <name>ATP</name>
        <dbReference type="ChEBI" id="CHEBI:30616"/>
    </ligand>
</feature>
<keyword evidence="6 10" id="KW-0346">Stress response</keyword>
<dbReference type="PROSITE" id="PS00298">
    <property type="entry name" value="HSP90"/>
    <property type="match status" value="1"/>
</dbReference>
<dbReference type="PIRSF" id="PIRSF002583">
    <property type="entry name" value="Hsp90"/>
    <property type="match status" value="1"/>
</dbReference>
<dbReference type="PRINTS" id="PR00775">
    <property type="entry name" value="HEATSHOCK90"/>
</dbReference>
<dbReference type="Gene3D" id="3.30.565.10">
    <property type="entry name" value="Histidine kinase-like ATPase, C-terminal domain"/>
    <property type="match status" value="1"/>
</dbReference>
<dbReference type="GO" id="GO:0005737">
    <property type="term" value="C:cytoplasm"/>
    <property type="evidence" value="ECO:0007669"/>
    <property type="project" value="UniProtKB-SubCell"/>
</dbReference>
<dbReference type="KEGG" id="nba:CUN60_07990"/>
<comment type="subcellular location">
    <subcellularLocation>
        <location evidence="1 10">Cytoplasm</location>
    </subcellularLocation>
</comment>
<evidence type="ECO:0000256" key="3">
    <source>
        <dbReference type="ARBA" id="ARBA00022490"/>
    </source>
</evidence>
<keyword evidence="7 10" id="KW-0143">Chaperone</keyword>
<dbReference type="SUPFAM" id="SSF55874">
    <property type="entry name" value="ATPase domain of HSP90 chaperone/DNA topoisomerase II/histidine kinase"/>
    <property type="match status" value="1"/>
</dbReference>
<evidence type="ECO:0000256" key="1">
    <source>
        <dbReference type="ARBA" id="ARBA00004496"/>
    </source>
</evidence>
<feature type="binding site" evidence="11">
    <location>
        <begin position="99"/>
        <end position="100"/>
    </location>
    <ligand>
        <name>ATP</name>
        <dbReference type="ChEBI" id="CHEBI:30616"/>
    </ligand>
</feature>
<evidence type="ECO:0000256" key="8">
    <source>
        <dbReference type="ARBA" id="ARBA00058590"/>
    </source>
</evidence>
<organism evidence="13 14">
    <name type="scientific">Aquella oligotrophica</name>
    <dbReference type="NCBI Taxonomy" id="2067065"/>
    <lineage>
        <taxon>Bacteria</taxon>
        <taxon>Pseudomonadati</taxon>
        <taxon>Pseudomonadota</taxon>
        <taxon>Betaproteobacteria</taxon>
        <taxon>Neisseriales</taxon>
        <taxon>Neisseriaceae</taxon>
        <taxon>Aquella</taxon>
    </lineage>
</organism>
<feature type="binding site" evidence="11">
    <location>
        <begin position="121"/>
        <end position="126"/>
    </location>
    <ligand>
        <name>ATP</name>
        <dbReference type="ChEBI" id="CHEBI:30616"/>
    </ligand>
</feature>
<dbReference type="SUPFAM" id="SSF54211">
    <property type="entry name" value="Ribosomal protein S5 domain 2-like"/>
    <property type="match status" value="1"/>
</dbReference>
<feature type="binding site" evidence="11">
    <location>
        <position position="92"/>
    </location>
    <ligand>
        <name>ATP</name>
        <dbReference type="ChEBI" id="CHEBI:30616"/>
    </ligand>
</feature>
<accession>A0A2I7N6Y5</accession>
<dbReference type="Gene3D" id="1.20.120.790">
    <property type="entry name" value="Heat shock protein 90, C-terminal domain"/>
    <property type="match status" value="1"/>
</dbReference>
<feature type="binding site" evidence="11">
    <location>
        <position position="38"/>
    </location>
    <ligand>
        <name>ATP</name>
        <dbReference type="ChEBI" id="CHEBI:30616"/>
    </ligand>
</feature>
<dbReference type="EMBL" id="CP024847">
    <property type="protein sequence ID" value="AUR52236.1"/>
    <property type="molecule type" value="Genomic_DNA"/>
</dbReference>
<feature type="binding site" evidence="11">
    <location>
        <position position="34"/>
    </location>
    <ligand>
        <name>ATP</name>
        <dbReference type="ChEBI" id="CHEBI:30616"/>
    </ligand>
</feature>
<feature type="binding site" evidence="11">
    <location>
        <position position="84"/>
    </location>
    <ligand>
        <name>ATP</name>
        <dbReference type="ChEBI" id="CHEBI:30616"/>
    </ligand>
</feature>
<keyword evidence="3 10" id="KW-0963">Cytoplasm</keyword>
<comment type="similarity">
    <text evidence="2 10">Belongs to the heat shock protein 90 family.</text>
</comment>
<evidence type="ECO:0000256" key="7">
    <source>
        <dbReference type="ARBA" id="ARBA00023186"/>
    </source>
</evidence>
<evidence type="ECO:0000256" key="2">
    <source>
        <dbReference type="ARBA" id="ARBA00008239"/>
    </source>
</evidence>
<dbReference type="InterPro" id="IPR003594">
    <property type="entry name" value="HATPase_dom"/>
</dbReference>
<dbReference type="Proteomes" id="UP000236655">
    <property type="component" value="Chromosome"/>
</dbReference>
<dbReference type="InterPro" id="IPR020568">
    <property type="entry name" value="Ribosomal_Su5_D2-typ_SF"/>
</dbReference>
<gene>
    <name evidence="10" type="primary">htpG</name>
    <name evidence="13" type="ORF">CUN60_07990</name>
</gene>
<comment type="function">
    <text evidence="8 10">Molecular chaperone. Has ATPase activity.</text>
</comment>
<dbReference type="NCBIfam" id="NF003555">
    <property type="entry name" value="PRK05218.1"/>
    <property type="match status" value="1"/>
</dbReference>
<evidence type="ECO:0000256" key="5">
    <source>
        <dbReference type="ARBA" id="ARBA00022840"/>
    </source>
</evidence>
<feature type="region of interest" description="A; substrate-binding" evidence="10">
    <location>
        <begin position="1"/>
        <end position="340"/>
    </location>
</feature>
<dbReference type="OrthoDB" id="9802640at2"/>
<evidence type="ECO:0000313" key="14">
    <source>
        <dbReference type="Proteomes" id="UP000236655"/>
    </source>
</evidence>
<sequence>MSNKQTMSFQTEIKQLLHLMIHSLYSNKEIFLRELVSNASDAIDKFRFEQINKPELNKGDELAITISFDKDAKTITIKDNGIGMTYDEVIQNIGTIAKSGTKEFLDKLSGDAKKDANLIGQFGVGFYSAFIVADKVTLVTLKAGEVTSKATEWVSDGSGEFSIETTDKLDGNGTTITLHLKEDQDDLLSDWSLRSIIRKYSDHINYPIKMQKMPEHDKDGKEIISTEMETVNKANALWTRSKNDVTEEEYKEFYKHVSHDFNEPAKWIHSRVEGAQEYTMLLYMPAKAPFDLYDANRKYGIKLYIKRVFIMDDAEKLLPNYLRFIRGVIDSQDLPLNVSREILQSSKDIDAIRSGCTKKVLSMIEDIANNDKDKYSELWNEFGPVIKEGIIEDHTNKERVAKLCRFASTANDSDAKTVSLDDYIARMKDGQDKIYYITADSYNAAKNSPHLEIFKQKDIEVLLLTDRVDEWVVSHLFDYEKKSLVSVAKGGLDLGNLDDKKPTEEEKKEQEEKAKPILEKIKTALDGKVKEVVITNRLVDSPACLVTDGYGMSIHMERLLRQAGQAVPSSQPTLEINLEHRLINKLENSIDQNQINDLSLLIFEQAQLTEGIQLDDPVGFVKRMNSFIA</sequence>
<dbReference type="RefSeq" id="WP_102951532.1">
    <property type="nucleotide sequence ID" value="NZ_CP024847.1"/>
</dbReference>
<keyword evidence="14" id="KW-1185">Reference proteome</keyword>
<dbReference type="AlphaFoldDB" id="A0A2I7N6Y5"/>
<dbReference type="InterPro" id="IPR037196">
    <property type="entry name" value="HSP90_C"/>
</dbReference>
<dbReference type="GO" id="GO:0016887">
    <property type="term" value="F:ATP hydrolysis activity"/>
    <property type="evidence" value="ECO:0007669"/>
    <property type="project" value="InterPro"/>
</dbReference>
<dbReference type="FunFam" id="3.30.230.80:FF:000002">
    <property type="entry name" value="Molecular chaperone HtpG"/>
    <property type="match status" value="1"/>
</dbReference>
<dbReference type="GO" id="GO:0005524">
    <property type="term" value="F:ATP binding"/>
    <property type="evidence" value="ECO:0007669"/>
    <property type="project" value="UniProtKB-UniRule"/>
</dbReference>
<dbReference type="Gene3D" id="3.40.50.11260">
    <property type="match status" value="1"/>
</dbReference>
<proteinExistence type="inferred from homology"/>
<protein>
    <recommendedName>
        <fullName evidence="9 10">Chaperone protein HtpG</fullName>
    </recommendedName>
    <alternativeName>
        <fullName evidence="10">Heat shock protein HtpG</fullName>
    </alternativeName>
    <alternativeName>
        <fullName evidence="10">High temperature protein G</fullName>
    </alternativeName>
</protein>
<evidence type="ECO:0000256" key="10">
    <source>
        <dbReference type="HAMAP-Rule" id="MF_00505"/>
    </source>
</evidence>
<dbReference type="InterPro" id="IPR019805">
    <property type="entry name" value="Heat_shock_protein_90_CS"/>
</dbReference>
<keyword evidence="4 10" id="KW-0547">Nucleotide-binding</keyword>
<dbReference type="SMART" id="SM00387">
    <property type="entry name" value="HATPase_c"/>
    <property type="match status" value="1"/>
</dbReference>
<dbReference type="InterPro" id="IPR020575">
    <property type="entry name" value="Hsp90_N"/>
</dbReference>
<feature type="binding site" evidence="11">
    <location>
        <position position="98"/>
    </location>
    <ligand>
        <name>ATP</name>
        <dbReference type="ChEBI" id="CHEBI:30616"/>
    </ligand>
</feature>
<dbReference type="CDD" id="cd16927">
    <property type="entry name" value="HATPase_Hsp90-like"/>
    <property type="match status" value="1"/>
</dbReference>
<keyword evidence="5 10" id="KW-0067">ATP-binding</keyword>
<dbReference type="GO" id="GO:0140662">
    <property type="term" value="F:ATP-dependent protein folding chaperone"/>
    <property type="evidence" value="ECO:0007669"/>
    <property type="project" value="InterPro"/>
</dbReference>
<dbReference type="InterPro" id="IPR001404">
    <property type="entry name" value="Hsp90_fam"/>
</dbReference>
<dbReference type="Gene3D" id="3.30.230.80">
    <property type="match status" value="1"/>
</dbReference>
<evidence type="ECO:0000256" key="9">
    <source>
        <dbReference type="ARBA" id="ARBA00070675"/>
    </source>
</evidence>
<dbReference type="HAMAP" id="MF_00505">
    <property type="entry name" value="HSP90"/>
    <property type="match status" value="1"/>
</dbReference>
<dbReference type="GO" id="GO:0051082">
    <property type="term" value="F:unfolded protein binding"/>
    <property type="evidence" value="ECO:0007669"/>
    <property type="project" value="UniProtKB-UniRule"/>
</dbReference>
<comment type="caution">
    <text evidence="10">Lacks conserved residue(s) required for the propagation of feature annotation.</text>
</comment>
<evidence type="ECO:0000313" key="13">
    <source>
        <dbReference type="EMBL" id="AUR52236.1"/>
    </source>
</evidence>
<comment type="subunit">
    <text evidence="10">Homodimer.</text>
</comment>
<evidence type="ECO:0000256" key="11">
    <source>
        <dbReference type="PIRSR" id="PIRSR002583-1"/>
    </source>
</evidence>
<feature type="domain" description="Histidine kinase/HSP90-like ATPase" evidence="12">
    <location>
        <begin position="27"/>
        <end position="184"/>
    </location>
</feature>
<reference evidence="14" key="1">
    <citation type="submission" date="2017-11" db="EMBL/GenBank/DDBJ databases">
        <authorList>
            <person name="Chan K.G."/>
            <person name="Lee L.S."/>
        </authorList>
    </citation>
    <scope>NUCLEOTIDE SEQUENCE [LARGE SCALE GENOMIC DNA]</scope>
    <source>
        <strain evidence="14">DSM 100970</strain>
    </source>
</reference>
<name>A0A2I7N6Y5_9NEIS</name>
<dbReference type="FunFam" id="3.30.565.10:FF:000009">
    <property type="entry name" value="Molecular chaperone HtpG"/>
    <property type="match status" value="1"/>
</dbReference>
<feature type="region of interest" description="C" evidence="10">
    <location>
        <begin position="559"/>
        <end position="629"/>
    </location>
</feature>
<dbReference type="Pfam" id="PF00183">
    <property type="entry name" value="HSP90"/>
    <property type="match status" value="1"/>
</dbReference>